<dbReference type="Proteomes" id="UP001642487">
    <property type="component" value="Chromosome 4"/>
</dbReference>
<keyword evidence="1" id="KW-0472">Membrane</keyword>
<evidence type="ECO:0000313" key="3">
    <source>
        <dbReference type="Proteomes" id="UP001642487"/>
    </source>
</evidence>
<keyword evidence="1" id="KW-0812">Transmembrane</keyword>
<proteinExistence type="predicted"/>
<protein>
    <submittedName>
        <fullName evidence="2">Uncharacterized protein</fullName>
    </submittedName>
</protein>
<accession>A0ABP0YIT7</accession>
<reference evidence="2 3" key="1">
    <citation type="submission" date="2024-03" db="EMBL/GenBank/DDBJ databases">
        <authorList>
            <person name="Gkanogiannis A."/>
            <person name="Becerra Lopez-Lavalle L."/>
        </authorList>
    </citation>
    <scope>NUCLEOTIDE SEQUENCE [LARGE SCALE GENOMIC DNA]</scope>
</reference>
<keyword evidence="1" id="KW-1133">Transmembrane helix</keyword>
<name>A0ABP0YIT7_9ROSI</name>
<dbReference type="EMBL" id="OZ021738">
    <property type="protein sequence ID" value="CAK9320414.1"/>
    <property type="molecule type" value="Genomic_DNA"/>
</dbReference>
<sequence length="80" mass="9514">MLFINVDLVVTLKSIIREFSVIFIVSGGFLTSLWIYCFEEFPMTTRPVQSSFSCQFLQHDFDFLKLHCHPTVYWRTKNPF</sequence>
<gene>
    <name evidence="2" type="ORF">CITCOLO1_LOCUS12462</name>
</gene>
<organism evidence="2 3">
    <name type="scientific">Citrullus colocynthis</name>
    <name type="common">colocynth</name>
    <dbReference type="NCBI Taxonomy" id="252529"/>
    <lineage>
        <taxon>Eukaryota</taxon>
        <taxon>Viridiplantae</taxon>
        <taxon>Streptophyta</taxon>
        <taxon>Embryophyta</taxon>
        <taxon>Tracheophyta</taxon>
        <taxon>Spermatophyta</taxon>
        <taxon>Magnoliopsida</taxon>
        <taxon>eudicotyledons</taxon>
        <taxon>Gunneridae</taxon>
        <taxon>Pentapetalae</taxon>
        <taxon>rosids</taxon>
        <taxon>fabids</taxon>
        <taxon>Cucurbitales</taxon>
        <taxon>Cucurbitaceae</taxon>
        <taxon>Benincaseae</taxon>
        <taxon>Citrullus</taxon>
    </lineage>
</organism>
<evidence type="ECO:0000313" key="2">
    <source>
        <dbReference type="EMBL" id="CAK9320414.1"/>
    </source>
</evidence>
<evidence type="ECO:0000256" key="1">
    <source>
        <dbReference type="SAM" id="Phobius"/>
    </source>
</evidence>
<feature type="transmembrane region" description="Helical" evidence="1">
    <location>
        <begin position="20"/>
        <end position="38"/>
    </location>
</feature>
<keyword evidence="3" id="KW-1185">Reference proteome</keyword>